<dbReference type="InterPro" id="IPR039672">
    <property type="entry name" value="MFS_2"/>
</dbReference>
<dbReference type="Pfam" id="PF13347">
    <property type="entry name" value="MFS_2"/>
    <property type="match status" value="1"/>
</dbReference>
<dbReference type="eggNOG" id="COG2211">
    <property type="taxonomic scope" value="Bacteria"/>
</dbReference>
<feature type="transmembrane region" description="Helical" evidence="9">
    <location>
        <begin position="177"/>
        <end position="198"/>
    </location>
</feature>
<keyword evidence="4" id="KW-1003">Cell membrane</keyword>
<keyword evidence="11" id="KW-1185">Reference proteome</keyword>
<dbReference type="GO" id="GO:0006814">
    <property type="term" value="P:sodium ion transport"/>
    <property type="evidence" value="ECO:0007669"/>
    <property type="project" value="InterPro"/>
</dbReference>
<dbReference type="AlphaFoldDB" id="I0IHG5"/>
<evidence type="ECO:0000256" key="2">
    <source>
        <dbReference type="ARBA" id="ARBA00009617"/>
    </source>
</evidence>
<gene>
    <name evidence="10" type="ordered locus">PSMK_25440</name>
</gene>
<feature type="transmembrane region" description="Helical" evidence="9">
    <location>
        <begin position="288"/>
        <end position="311"/>
    </location>
</feature>
<reference evidence="10 11" key="1">
    <citation type="submission" date="2012-02" db="EMBL/GenBank/DDBJ databases">
        <title>Complete genome sequence of Phycisphaera mikurensis NBRC 102666.</title>
        <authorList>
            <person name="Ankai A."/>
            <person name="Hosoyama A."/>
            <person name="Terui Y."/>
            <person name="Sekine M."/>
            <person name="Fukai R."/>
            <person name="Kato Y."/>
            <person name="Nakamura S."/>
            <person name="Yamada-Narita S."/>
            <person name="Kawakoshi A."/>
            <person name="Fukunaga Y."/>
            <person name="Yamazaki S."/>
            <person name="Fujita N."/>
        </authorList>
    </citation>
    <scope>NUCLEOTIDE SEQUENCE [LARGE SCALE GENOMIC DNA]</scope>
    <source>
        <strain evidence="11">NBRC 102666 / KCTC 22515 / FYK2301M01</strain>
    </source>
</reference>
<dbReference type="GO" id="GO:0005886">
    <property type="term" value="C:plasma membrane"/>
    <property type="evidence" value="ECO:0007669"/>
    <property type="project" value="UniProtKB-SubCell"/>
</dbReference>
<dbReference type="HOGENOM" id="CLU_027408_6_0_0"/>
<dbReference type="PROSITE" id="PS00872">
    <property type="entry name" value="NA_GALACTOSIDE_SYMP"/>
    <property type="match status" value="1"/>
</dbReference>
<proteinExistence type="inferred from homology"/>
<dbReference type="KEGG" id="phm:PSMK_25440"/>
<feature type="transmembrane region" description="Helical" evidence="9">
    <location>
        <begin position="323"/>
        <end position="342"/>
    </location>
</feature>
<dbReference type="Gene3D" id="1.20.1250.20">
    <property type="entry name" value="MFS general substrate transporter like domains"/>
    <property type="match status" value="2"/>
</dbReference>
<feature type="transmembrane region" description="Helical" evidence="9">
    <location>
        <begin position="252"/>
        <end position="276"/>
    </location>
</feature>
<evidence type="ECO:0000256" key="4">
    <source>
        <dbReference type="ARBA" id="ARBA00022475"/>
    </source>
</evidence>
<evidence type="ECO:0000256" key="5">
    <source>
        <dbReference type="ARBA" id="ARBA00022692"/>
    </source>
</evidence>
<keyword evidence="6 9" id="KW-1133">Transmembrane helix</keyword>
<evidence type="ECO:0000256" key="3">
    <source>
        <dbReference type="ARBA" id="ARBA00022448"/>
    </source>
</evidence>
<feature type="transmembrane region" description="Helical" evidence="9">
    <location>
        <begin position="126"/>
        <end position="146"/>
    </location>
</feature>
<feature type="region of interest" description="Disordered" evidence="8">
    <location>
        <begin position="1"/>
        <end position="22"/>
    </location>
</feature>
<feature type="transmembrane region" description="Helical" evidence="9">
    <location>
        <begin position="42"/>
        <end position="66"/>
    </location>
</feature>
<feature type="transmembrane region" description="Helical" evidence="9">
    <location>
        <begin position="348"/>
        <end position="369"/>
    </location>
</feature>
<feature type="compositionally biased region" description="Pro residues" evidence="8">
    <location>
        <begin position="1"/>
        <end position="10"/>
    </location>
</feature>
<keyword evidence="5 9" id="KW-0812">Transmembrane</keyword>
<dbReference type="Proteomes" id="UP000007881">
    <property type="component" value="Chromosome"/>
</dbReference>
<dbReference type="OrthoDB" id="9764596at2"/>
<accession>I0IHG5</accession>
<dbReference type="InterPro" id="IPR018043">
    <property type="entry name" value="Na/Gal_symport_CS"/>
</dbReference>
<dbReference type="PANTHER" id="PTHR11328:SF24">
    <property type="entry name" value="MAJOR FACILITATOR SUPERFAMILY (MFS) PROFILE DOMAIN-CONTAINING PROTEIN"/>
    <property type="match status" value="1"/>
</dbReference>
<comment type="subcellular location">
    <subcellularLocation>
        <location evidence="1">Cell membrane</location>
        <topology evidence="1">Multi-pass membrane protein</topology>
    </subcellularLocation>
</comment>
<evidence type="ECO:0000256" key="9">
    <source>
        <dbReference type="SAM" id="Phobius"/>
    </source>
</evidence>
<evidence type="ECO:0000256" key="6">
    <source>
        <dbReference type="ARBA" id="ARBA00022989"/>
    </source>
</evidence>
<dbReference type="RefSeq" id="WP_014437916.1">
    <property type="nucleotide sequence ID" value="NC_017080.1"/>
</dbReference>
<keyword evidence="7 9" id="KW-0472">Membrane</keyword>
<name>I0IHG5_PHYMF</name>
<feature type="transmembrane region" description="Helical" evidence="9">
    <location>
        <begin position="434"/>
        <end position="456"/>
    </location>
</feature>
<dbReference type="EMBL" id="AP012338">
    <property type="protein sequence ID" value="BAM04703.1"/>
    <property type="molecule type" value="Genomic_DNA"/>
</dbReference>
<feature type="transmembrane region" description="Helical" evidence="9">
    <location>
        <begin position="101"/>
        <end position="120"/>
    </location>
</feature>
<feature type="transmembrane region" description="Helical" evidence="9">
    <location>
        <begin position="204"/>
        <end position="224"/>
    </location>
</feature>
<keyword evidence="3" id="KW-0813">Transport</keyword>
<evidence type="ECO:0000256" key="1">
    <source>
        <dbReference type="ARBA" id="ARBA00004651"/>
    </source>
</evidence>
<dbReference type="SUPFAM" id="SSF103473">
    <property type="entry name" value="MFS general substrate transporter"/>
    <property type="match status" value="1"/>
</dbReference>
<dbReference type="InterPro" id="IPR036259">
    <property type="entry name" value="MFS_trans_sf"/>
</dbReference>
<dbReference type="GO" id="GO:0008643">
    <property type="term" value="P:carbohydrate transport"/>
    <property type="evidence" value="ECO:0007669"/>
    <property type="project" value="InterPro"/>
</dbReference>
<feature type="transmembrane region" description="Helical" evidence="9">
    <location>
        <begin position="390"/>
        <end position="414"/>
    </location>
</feature>
<evidence type="ECO:0000256" key="7">
    <source>
        <dbReference type="ARBA" id="ARBA00023136"/>
    </source>
</evidence>
<evidence type="ECO:0000256" key="8">
    <source>
        <dbReference type="SAM" id="MobiDB-lite"/>
    </source>
</evidence>
<sequence length="479" mass="52967">MPDPADPPAPAAARVDPPVRPEDRVPLGQKCAYAMGVVSDHYAMFALGAFILPFFNVTLGLSATAVAGAMALARLWDAVNDPLVGSLSDNCRSRFGRRRPFLLAGAVCAGVVFPLIWLVPESWSDGWTFAWLCGILLVYYTAYSLLSVPYESLGMELTPDYQERTDIYAVRTYVQRAFDLGIPWILPLASLTVFGGLINGIRLVSVLVGLVIVFAGVVPAIFCVERYQEVGQAQEKENPLRGMKTLVRNGPFWIVMGSIALYLFGIMTNSVLGFYVHTYYVCGGDIQAGAILGGHHGTVGLVFGILGAILTQWLSRRVEKKKLLLACVAVLFVGTLSWWWTYLPGRPYLTLASRPFLAMAETGFWVLAISMRADIGDYDEWRFGRRREGLIAAAGNWLVKLSMTVSVLIGGLLLDYVIRYDATPEAVQTPHTMFMLKACYVAVQASFTALVFLLLWQYPLSKKRLLEIRTELEERRPAV</sequence>
<evidence type="ECO:0000313" key="10">
    <source>
        <dbReference type="EMBL" id="BAM04703.1"/>
    </source>
</evidence>
<evidence type="ECO:0000313" key="11">
    <source>
        <dbReference type="Proteomes" id="UP000007881"/>
    </source>
</evidence>
<protein>
    <submittedName>
        <fullName evidence="10">Major facilitator superfamily protein</fullName>
    </submittedName>
</protein>
<dbReference type="GO" id="GO:0015293">
    <property type="term" value="F:symporter activity"/>
    <property type="evidence" value="ECO:0007669"/>
    <property type="project" value="InterPro"/>
</dbReference>
<comment type="similarity">
    <text evidence="2">Belongs to the sodium:galactoside symporter (TC 2.A.2) family.</text>
</comment>
<dbReference type="PANTHER" id="PTHR11328">
    <property type="entry name" value="MAJOR FACILITATOR SUPERFAMILY DOMAIN-CONTAINING PROTEIN"/>
    <property type="match status" value="1"/>
</dbReference>
<organism evidence="10 11">
    <name type="scientific">Phycisphaera mikurensis (strain NBRC 102666 / KCTC 22515 / FYK2301M01)</name>
    <dbReference type="NCBI Taxonomy" id="1142394"/>
    <lineage>
        <taxon>Bacteria</taxon>
        <taxon>Pseudomonadati</taxon>
        <taxon>Planctomycetota</taxon>
        <taxon>Phycisphaerae</taxon>
        <taxon>Phycisphaerales</taxon>
        <taxon>Phycisphaeraceae</taxon>
        <taxon>Phycisphaera</taxon>
    </lineage>
</organism>
<dbReference type="STRING" id="1142394.PSMK_25440"/>